<dbReference type="GO" id="GO:0006355">
    <property type="term" value="P:regulation of DNA-templated transcription"/>
    <property type="evidence" value="ECO:0007669"/>
    <property type="project" value="InterPro"/>
</dbReference>
<evidence type="ECO:0000259" key="5">
    <source>
        <dbReference type="PROSITE" id="PS50110"/>
    </source>
</evidence>
<evidence type="ECO:0000256" key="1">
    <source>
        <dbReference type="ARBA" id="ARBA00022553"/>
    </source>
</evidence>
<dbReference type="PROSITE" id="PS50110">
    <property type="entry name" value="RESPONSE_REGULATORY"/>
    <property type="match status" value="1"/>
</dbReference>
<dbReference type="Pfam" id="PF00072">
    <property type="entry name" value="Response_reg"/>
    <property type="match status" value="1"/>
</dbReference>
<keyword evidence="1 3" id="KW-0597">Phosphoprotein</keyword>
<evidence type="ECO:0000259" key="4">
    <source>
        <dbReference type="PROSITE" id="PS50043"/>
    </source>
</evidence>
<dbReference type="InterPro" id="IPR058245">
    <property type="entry name" value="NreC/VraR/RcsB-like_REC"/>
</dbReference>
<dbReference type="GO" id="GO:0003677">
    <property type="term" value="F:DNA binding"/>
    <property type="evidence" value="ECO:0007669"/>
    <property type="project" value="UniProtKB-KW"/>
</dbReference>
<gene>
    <name evidence="6" type="ORF">GKO46_05565</name>
    <name evidence="7" type="ORF">GKO48_13810</name>
</gene>
<evidence type="ECO:0000313" key="9">
    <source>
        <dbReference type="Proteomes" id="UP001321249"/>
    </source>
</evidence>
<feature type="domain" description="HTH luxR-type" evidence="4">
    <location>
        <begin position="159"/>
        <end position="224"/>
    </location>
</feature>
<dbReference type="EMBL" id="WMBE01000002">
    <property type="protein sequence ID" value="MDG0866541.1"/>
    <property type="molecule type" value="Genomic_DNA"/>
</dbReference>
<dbReference type="SMART" id="SM00448">
    <property type="entry name" value="REC"/>
    <property type="match status" value="1"/>
</dbReference>
<dbReference type="Pfam" id="PF00196">
    <property type="entry name" value="GerE"/>
    <property type="match status" value="1"/>
</dbReference>
<reference evidence="7" key="2">
    <citation type="journal article" date="2023" name="Nat. Commun.">
        <title>Cultivation of marine bacteria of the SAR202 clade.</title>
        <authorList>
            <person name="Lim Y."/>
            <person name="Seo J.H."/>
            <person name="Giovannoni S.J."/>
            <person name="Kang I."/>
            <person name="Cho J.C."/>
        </authorList>
    </citation>
    <scope>NUCLEOTIDE SEQUENCE</scope>
    <source>
        <strain evidence="7">JH1073</strain>
    </source>
</reference>
<dbReference type="InterPro" id="IPR016032">
    <property type="entry name" value="Sig_transdc_resp-reg_C-effctor"/>
</dbReference>
<dbReference type="AlphaFoldDB" id="A0AAJ5ZFV0"/>
<dbReference type="SUPFAM" id="SSF52172">
    <property type="entry name" value="CheY-like"/>
    <property type="match status" value="1"/>
</dbReference>
<dbReference type="EMBL" id="CP046147">
    <property type="protein sequence ID" value="WFG40632.1"/>
    <property type="molecule type" value="Genomic_DNA"/>
</dbReference>
<dbReference type="Proteomes" id="UP001321249">
    <property type="component" value="Unassembled WGS sequence"/>
</dbReference>
<dbReference type="CDD" id="cd17535">
    <property type="entry name" value="REC_NarL-like"/>
    <property type="match status" value="1"/>
</dbReference>
<accession>A0AAJ5ZFV0</accession>
<proteinExistence type="predicted"/>
<dbReference type="SUPFAM" id="SSF46894">
    <property type="entry name" value="C-terminal effector domain of the bipartite response regulators"/>
    <property type="match status" value="1"/>
</dbReference>
<evidence type="ECO:0000256" key="2">
    <source>
        <dbReference type="ARBA" id="ARBA00023125"/>
    </source>
</evidence>
<keyword evidence="2" id="KW-0238">DNA-binding</keyword>
<dbReference type="Gene3D" id="3.40.50.2300">
    <property type="match status" value="1"/>
</dbReference>
<evidence type="ECO:0000313" key="6">
    <source>
        <dbReference type="EMBL" id="MDG0866541.1"/>
    </source>
</evidence>
<dbReference type="InterPro" id="IPR039420">
    <property type="entry name" value="WalR-like"/>
</dbReference>
<reference evidence="8 9" key="1">
    <citation type="submission" date="2019-11" db="EMBL/GenBank/DDBJ databases">
        <authorList>
            <person name="Cho J.-C."/>
        </authorList>
    </citation>
    <scope>NUCLEOTIDE SEQUENCE [LARGE SCALE GENOMIC DNA]</scope>
    <source>
        <strain evidence="7 8">JH1073</strain>
        <strain evidence="6 9">JH702</strain>
    </source>
</reference>
<organism evidence="7 8">
    <name type="scientific">Candidatus Lucifugimonas marina</name>
    <dbReference type="NCBI Taxonomy" id="3038979"/>
    <lineage>
        <taxon>Bacteria</taxon>
        <taxon>Bacillati</taxon>
        <taxon>Chloroflexota</taxon>
        <taxon>Dehalococcoidia</taxon>
        <taxon>SAR202 cluster</taxon>
        <taxon>Candidatus Lucifugimonadales</taxon>
        <taxon>Candidatus Lucifugimonadaceae</taxon>
        <taxon>Candidatus Lucifugimonas</taxon>
    </lineage>
</organism>
<feature type="domain" description="Response regulatory" evidence="5">
    <location>
        <begin position="20"/>
        <end position="135"/>
    </location>
</feature>
<sequence length="226" mass="24582">MYQHDYTVADTPQESSQPIKVFLIEDHMVVREGTRRLLELDGQATIIGEASSGEDAINDPALGLADVVMCDVMLPGMDGIETTKGVMEKYPHVRVVMLSSFGDTHLGPALEAGAAGYLLKRASQEELVRAVKDAARGGSPLSPALNALLVDRYRQIQNQTTDNQNLSERQSKVLQMVAAGETTKAIADNLFLSPATVKRELRHVFDVMGVSNRAHAVSEAQRRGLI</sequence>
<evidence type="ECO:0000256" key="3">
    <source>
        <dbReference type="PROSITE-ProRule" id="PRU00169"/>
    </source>
</evidence>
<reference evidence="8" key="3">
    <citation type="submission" date="2023-06" db="EMBL/GenBank/DDBJ databases">
        <title>Pangenomics reveal diversification of enzyme families and niche specialization in globally abundant SAR202 bacteria.</title>
        <authorList>
            <person name="Saw J.H.W."/>
        </authorList>
    </citation>
    <scope>NUCLEOTIDE SEQUENCE [LARGE SCALE GENOMIC DNA]</scope>
    <source>
        <strain evidence="8">JH1073</strain>
    </source>
</reference>
<dbReference type="RefSeq" id="WP_342824046.1">
    <property type="nucleotide sequence ID" value="NZ_CP046146.1"/>
</dbReference>
<dbReference type="SMART" id="SM00421">
    <property type="entry name" value="HTH_LUXR"/>
    <property type="match status" value="1"/>
</dbReference>
<dbReference type="PROSITE" id="PS50043">
    <property type="entry name" value="HTH_LUXR_2"/>
    <property type="match status" value="1"/>
</dbReference>
<dbReference type="CDD" id="cd06170">
    <property type="entry name" value="LuxR_C_like"/>
    <property type="match status" value="1"/>
</dbReference>
<protein>
    <submittedName>
        <fullName evidence="7">Response regulator</fullName>
    </submittedName>
</protein>
<dbReference type="InterPro" id="IPR001789">
    <property type="entry name" value="Sig_transdc_resp-reg_receiver"/>
</dbReference>
<dbReference type="InterPro" id="IPR000792">
    <property type="entry name" value="Tscrpt_reg_LuxR_C"/>
</dbReference>
<dbReference type="InterPro" id="IPR011006">
    <property type="entry name" value="CheY-like_superfamily"/>
</dbReference>
<dbReference type="PRINTS" id="PR00038">
    <property type="entry name" value="HTHLUXR"/>
</dbReference>
<dbReference type="PANTHER" id="PTHR43214:SF43">
    <property type="entry name" value="TWO-COMPONENT RESPONSE REGULATOR"/>
    <property type="match status" value="1"/>
</dbReference>
<dbReference type="PANTHER" id="PTHR43214">
    <property type="entry name" value="TWO-COMPONENT RESPONSE REGULATOR"/>
    <property type="match status" value="1"/>
</dbReference>
<dbReference type="Proteomes" id="UP001219901">
    <property type="component" value="Chromosome"/>
</dbReference>
<feature type="modified residue" description="4-aspartylphosphate" evidence="3">
    <location>
        <position position="71"/>
    </location>
</feature>
<keyword evidence="8" id="KW-1185">Reference proteome</keyword>
<evidence type="ECO:0000313" key="8">
    <source>
        <dbReference type="Proteomes" id="UP001219901"/>
    </source>
</evidence>
<dbReference type="GO" id="GO:0000160">
    <property type="term" value="P:phosphorelay signal transduction system"/>
    <property type="evidence" value="ECO:0007669"/>
    <property type="project" value="InterPro"/>
</dbReference>
<evidence type="ECO:0000313" key="7">
    <source>
        <dbReference type="EMBL" id="WFG40632.1"/>
    </source>
</evidence>
<name>A0AAJ5ZFV0_9CHLR</name>